<evidence type="ECO:0000313" key="2">
    <source>
        <dbReference type="Proteomes" id="UP000003755"/>
    </source>
</evidence>
<comment type="caution">
    <text evidence="1">The sequence shown here is derived from an EMBL/GenBank/DDBJ whole genome shotgun (WGS) entry which is preliminary data.</text>
</comment>
<dbReference type="Proteomes" id="UP000003755">
    <property type="component" value="Unassembled WGS sequence"/>
</dbReference>
<dbReference type="RefSeq" id="WP_003020178.1">
    <property type="nucleotide sequence ID" value="NZ_CP022413.2"/>
</dbReference>
<gene>
    <name evidence="1" type="ORF">BLAHAN_05293</name>
</gene>
<keyword evidence="2" id="KW-1185">Reference proteome</keyword>
<name>C9L7D0_BLAHA</name>
<proteinExistence type="predicted"/>
<evidence type="ECO:0000313" key="1">
    <source>
        <dbReference type="EMBL" id="EEX21935.1"/>
    </source>
</evidence>
<dbReference type="HOGENOM" id="CLU_637233_0_0_9"/>
<dbReference type="KEGG" id="bhan:CGC63_10155"/>
<dbReference type="eggNOG" id="ENOG5030FY2">
    <property type="taxonomic scope" value="Bacteria"/>
</dbReference>
<sequence length="430" mass="49396">MAVTKSSPVRKPIAEVRKENEELHKKIEALENGGYCYMCGKHKAKTNFYQNTDPNIKSGITGICKDCAKNIACRYDEKTGEYLGCTKESVMEALTYIDKPFLVNLWDAAYYELQDETTPAQNKRKTIWGNYIKNVSIALYNGLRWKDSDIFTGNYYAGSLDKALSSEEEEEIQRDRKERQKELAVEYKKNREDVIKLYHYDPFEYEAEEDKPIMYAQVSNMCNTSDESEDDVIKLNSIISIVKLSVQVEKNNREISRLQNEALNDRNISAIKSLTSVNKDMNNSIINLAKESKLSKGSSGTSTKGTNTWTGKVKILKEMKLREEEVNAFEVETCKGMQQVAELSDAAIIKQIGLDENDYSDMLIEQRNLITKIRKDKNLAEERMRILYRENVDLKRLLEKNAIKIDKNLESNYLFAPEKSKEVEADESDS</sequence>
<reference evidence="1" key="1">
    <citation type="submission" date="2009-09" db="EMBL/GenBank/DDBJ databases">
        <authorList>
            <person name="Weinstock G."/>
            <person name="Sodergren E."/>
            <person name="Clifton S."/>
            <person name="Fulton L."/>
            <person name="Fulton B."/>
            <person name="Courtney L."/>
            <person name="Fronick C."/>
            <person name="Harrison M."/>
            <person name="Strong C."/>
            <person name="Farmer C."/>
            <person name="Delahaunty K."/>
            <person name="Markovic C."/>
            <person name="Hall O."/>
            <person name="Minx P."/>
            <person name="Tomlinson C."/>
            <person name="Mitreva M."/>
            <person name="Nelson J."/>
            <person name="Hou S."/>
            <person name="Wollam A."/>
            <person name="Pepin K.H."/>
            <person name="Johnson M."/>
            <person name="Bhonagiri V."/>
            <person name="Nash W.E."/>
            <person name="Warren W."/>
            <person name="Chinwalla A."/>
            <person name="Mardis E.R."/>
            <person name="Wilson R.K."/>
        </authorList>
    </citation>
    <scope>NUCLEOTIDE SEQUENCE [LARGE SCALE GENOMIC DNA]</scope>
    <source>
        <strain evidence="1">DSM 20583</strain>
    </source>
</reference>
<accession>C9L7D0</accession>
<dbReference type="EMBL" id="ABYU02000014">
    <property type="protein sequence ID" value="EEX21935.1"/>
    <property type="molecule type" value="Genomic_DNA"/>
</dbReference>
<dbReference type="STRING" id="537007.BLAHAN_05293"/>
<organism evidence="1 2">
    <name type="scientific">Blautia hansenii DSM 20583</name>
    <dbReference type="NCBI Taxonomy" id="537007"/>
    <lineage>
        <taxon>Bacteria</taxon>
        <taxon>Bacillati</taxon>
        <taxon>Bacillota</taxon>
        <taxon>Clostridia</taxon>
        <taxon>Lachnospirales</taxon>
        <taxon>Lachnospiraceae</taxon>
        <taxon>Blautia</taxon>
    </lineage>
</organism>
<dbReference type="AlphaFoldDB" id="C9L7D0"/>
<protein>
    <submittedName>
        <fullName evidence="1">Uncharacterized protein</fullName>
    </submittedName>
</protein>